<sequence length="90" mass="10179">MRPEFEQPARPRTCVTCRHAGLNPPVNLPMACRHPISPIDPINGWVSTCAMMRGLAGPCGPHGDLWEARLPRERTSFWRSIWTVLTGRLF</sequence>
<evidence type="ECO:0000313" key="1">
    <source>
        <dbReference type="EMBL" id="SIT43716.1"/>
    </source>
</evidence>
<comment type="caution">
    <text evidence="1">The sequence shown here is derived from an EMBL/GenBank/DDBJ whole genome shotgun (WGS) entry which is preliminary data.</text>
</comment>
<dbReference type="EMBL" id="CYGY02000035">
    <property type="protein sequence ID" value="SIT43716.1"/>
    <property type="molecule type" value="Genomic_DNA"/>
</dbReference>
<accession>A0A1N7S8J2</accession>
<keyword evidence="2" id="KW-1185">Reference proteome</keyword>
<dbReference type="Proteomes" id="UP000195569">
    <property type="component" value="Unassembled WGS sequence"/>
</dbReference>
<proteinExistence type="predicted"/>
<evidence type="ECO:0000313" key="2">
    <source>
        <dbReference type="Proteomes" id="UP000195569"/>
    </source>
</evidence>
<dbReference type="AlphaFoldDB" id="A0A1N7S8J2"/>
<name>A0A1N7S8J2_9BURK</name>
<organism evidence="1 2">
    <name type="scientific">Paraburkholderia piptadeniae</name>
    <dbReference type="NCBI Taxonomy" id="1701573"/>
    <lineage>
        <taxon>Bacteria</taxon>
        <taxon>Pseudomonadati</taxon>
        <taxon>Pseudomonadota</taxon>
        <taxon>Betaproteobacteria</taxon>
        <taxon>Burkholderiales</taxon>
        <taxon>Burkholderiaceae</taxon>
        <taxon>Paraburkholderia</taxon>
    </lineage>
</organism>
<protein>
    <submittedName>
        <fullName evidence="1">Uncharacterized protein</fullName>
    </submittedName>
</protein>
<reference evidence="1" key="1">
    <citation type="submission" date="2016-12" db="EMBL/GenBank/DDBJ databases">
        <authorList>
            <person name="Moulin L."/>
        </authorList>
    </citation>
    <scope>NUCLEOTIDE SEQUENCE [LARGE SCALE GENOMIC DNA]</scope>
    <source>
        <strain evidence="1">STM 7183</strain>
    </source>
</reference>
<gene>
    <name evidence="1" type="ORF">BN2476_350253</name>
</gene>